<dbReference type="InterPro" id="IPR016181">
    <property type="entry name" value="Acyl_CoA_acyltransferase"/>
</dbReference>
<dbReference type="EMBL" id="JAINUL010000001">
    <property type="protein sequence ID" value="MCC0100560.1"/>
    <property type="molecule type" value="Genomic_DNA"/>
</dbReference>
<dbReference type="InterPro" id="IPR050769">
    <property type="entry name" value="NAT_camello-type"/>
</dbReference>
<evidence type="ECO:0000313" key="5">
    <source>
        <dbReference type="Proteomes" id="UP001520654"/>
    </source>
</evidence>
<evidence type="ECO:0000313" key="4">
    <source>
        <dbReference type="EMBL" id="MCC0100560.1"/>
    </source>
</evidence>
<reference evidence="4 5" key="1">
    <citation type="submission" date="2021-08" db="EMBL/GenBank/DDBJ databases">
        <title>Genomic Architecture of Streptomyces flavotricini NGL1 and Streptomyces erythrochromogenes HMS4 With Differential Plant Beneficial attributes and laccase production capabilities.</title>
        <authorList>
            <person name="Salwan R."/>
            <person name="Kaur R."/>
            <person name="Sharma V."/>
        </authorList>
    </citation>
    <scope>NUCLEOTIDE SEQUENCE [LARGE SCALE GENOMIC DNA]</scope>
    <source>
        <strain evidence="4 5">NGL1</strain>
    </source>
</reference>
<evidence type="ECO:0000259" key="3">
    <source>
        <dbReference type="PROSITE" id="PS51186"/>
    </source>
</evidence>
<dbReference type="InterPro" id="IPR000182">
    <property type="entry name" value="GNAT_dom"/>
</dbReference>
<dbReference type="CDD" id="cd04301">
    <property type="entry name" value="NAT_SF"/>
    <property type="match status" value="1"/>
</dbReference>
<proteinExistence type="predicted"/>
<keyword evidence="5" id="KW-1185">Reference proteome</keyword>
<dbReference type="PANTHER" id="PTHR13947:SF37">
    <property type="entry name" value="LD18367P"/>
    <property type="match status" value="1"/>
</dbReference>
<accession>A0ABS8EHK6</accession>
<dbReference type="Proteomes" id="UP001520654">
    <property type="component" value="Unassembled WGS sequence"/>
</dbReference>
<dbReference type="PROSITE" id="PS51186">
    <property type="entry name" value="GNAT"/>
    <property type="match status" value="1"/>
</dbReference>
<feature type="region of interest" description="Disordered" evidence="2">
    <location>
        <begin position="166"/>
        <end position="200"/>
    </location>
</feature>
<protein>
    <submittedName>
        <fullName evidence="4">GNAT family N-acetyltransferase</fullName>
    </submittedName>
</protein>
<dbReference type="PANTHER" id="PTHR13947">
    <property type="entry name" value="GNAT FAMILY N-ACETYLTRANSFERASE"/>
    <property type="match status" value="1"/>
</dbReference>
<organism evidence="4 5">
    <name type="scientific">Streptomyces flavotricini</name>
    <dbReference type="NCBI Taxonomy" id="66888"/>
    <lineage>
        <taxon>Bacteria</taxon>
        <taxon>Bacillati</taxon>
        <taxon>Actinomycetota</taxon>
        <taxon>Actinomycetes</taxon>
        <taxon>Kitasatosporales</taxon>
        <taxon>Streptomycetaceae</taxon>
        <taxon>Streptomyces</taxon>
    </lineage>
</organism>
<comment type="caution">
    <text evidence="4">The sequence shown here is derived from an EMBL/GenBank/DDBJ whole genome shotgun (WGS) entry which is preliminary data.</text>
</comment>
<sequence length="200" mass="21149">MRVLAEVHRHDGYPLNWPVQPGAWLSDGPLLGSWVAELDGRPVGHIGLSHAAAGDSAPALWSGRTGAPPEAAAVVTRLFVSPGARGHSLGALLVGRAVEEAQRHGLHPVLDVLSGDAAAAALYERLGWELMDTVEQQWSPQQTVYVRCYAAPLAARWASASALVSQKDGTRPVPPRPDTRHRHVVYAGQGAAPSGGQGEY</sequence>
<evidence type="ECO:0000256" key="1">
    <source>
        <dbReference type="ARBA" id="ARBA00022679"/>
    </source>
</evidence>
<evidence type="ECO:0000256" key="2">
    <source>
        <dbReference type="SAM" id="MobiDB-lite"/>
    </source>
</evidence>
<dbReference type="Pfam" id="PF00583">
    <property type="entry name" value="Acetyltransf_1"/>
    <property type="match status" value="1"/>
</dbReference>
<keyword evidence="1" id="KW-0808">Transferase</keyword>
<gene>
    <name evidence="4" type="ORF">K7B10_38495</name>
</gene>
<dbReference type="Gene3D" id="3.40.630.30">
    <property type="match status" value="1"/>
</dbReference>
<name>A0ABS8EHK6_9ACTN</name>
<feature type="domain" description="N-acetyltransferase" evidence="3">
    <location>
        <begin position="1"/>
        <end position="151"/>
    </location>
</feature>
<dbReference type="SUPFAM" id="SSF55729">
    <property type="entry name" value="Acyl-CoA N-acyltransferases (Nat)"/>
    <property type="match status" value="1"/>
</dbReference>